<proteinExistence type="predicted"/>
<dbReference type="EMBL" id="JNVM01000032">
    <property type="protein sequence ID" value="KEQ22747.1"/>
    <property type="molecule type" value="Genomic_DNA"/>
</dbReference>
<dbReference type="InterPro" id="IPR010611">
    <property type="entry name" value="3D_dom"/>
</dbReference>
<dbReference type="eggNOG" id="COG3584">
    <property type="taxonomic scope" value="Bacteria"/>
</dbReference>
<dbReference type="Gene3D" id="2.40.40.10">
    <property type="entry name" value="RlpA-like domain"/>
    <property type="match status" value="1"/>
</dbReference>
<evidence type="ECO:0000256" key="1">
    <source>
        <dbReference type="ARBA" id="ARBA00022729"/>
    </source>
</evidence>
<dbReference type="GO" id="GO:0004553">
    <property type="term" value="F:hydrolase activity, hydrolyzing O-glycosyl compounds"/>
    <property type="evidence" value="ECO:0007669"/>
    <property type="project" value="InterPro"/>
</dbReference>
<name>A0A081NWC4_9BACL</name>
<dbReference type="SMART" id="SM01208">
    <property type="entry name" value="G5"/>
    <property type="match status" value="1"/>
</dbReference>
<gene>
    <name evidence="5" type="ORF">ET33_21755</name>
</gene>
<feature type="domain" description="G5" evidence="4">
    <location>
        <begin position="165"/>
        <end position="245"/>
    </location>
</feature>
<dbReference type="Pfam" id="PF07501">
    <property type="entry name" value="G5"/>
    <property type="match status" value="1"/>
</dbReference>
<dbReference type="CDD" id="cd14667">
    <property type="entry name" value="3D_containing_proteins"/>
    <property type="match status" value="1"/>
</dbReference>
<organism evidence="5 6">
    <name type="scientific">Paenibacillus tyrfis</name>
    <dbReference type="NCBI Taxonomy" id="1501230"/>
    <lineage>
        <taxon>Bacteria</taxon>
        <taxon>Bacillati</taxon>
        <taxon>Bacillota</taxon>
        <taxon>Bacilli</taxon>
        <taxon>Bacillales</taxon>
        <taxon>Paenibacillaceae</taxon>
        <taxon>Paenibacillus</taxon>
    </lineage>
</organism>
<dbReference type="InterPro" id="IPR051933">
    <property type="entry name" value="Resuscitation_pf_RpfB"/>
</dbReference>
<comment type="caution">
    <text evidence="5">The sequence shown here is derived from an EMBL/GenBank/DDBJ whole genome shotgun (WGS) entry which is preliminary data.</text>
</comment>
<evidence type="ECO:0000259" key="4">
    <source>
        <dbReference type="PROSITE" id="PS51109"/>
    </source>
</evidence>
<keyword evidence="3" id="KW-1133">Transmembrane helix</keyword>
<dbReference type="InterPro" id="IPR011098">
    <property type="entry name" value="G5_dom"/>
</dbReference>
<feature type="region of interest" description="Disordered" evidence="2">
    <location>
        <begin position="283"/>
        <end position="302"/>
    </location>
</feature>
<feature type="transmembrane region" description="Helical" evidence="3">
    <location>
        <begin position="28"/>
        <end position="49"/>
    </location>
</feature>
<dbReference type="Gene3D" id="2.20.230.10">
    <property type="entry name" value="Resuscitation-promoting factor rpfb"/>
    <property type="match status" value="1"/>
</dbReference>
<dbReference type="SUPFAM" id="SSF50685">
    <property type="entry name" value="Barwin-like endoglucanases"/>
    <property type="match status" value="1"/>
</dbReference>
<dbReference type="Pfam" id="PF06725">
    <property type="entry name" value="3D"/>
    <property type="match status" value="1"/>
</dbReference>
<keyword evidence="3" id="KW-0472">Membrane</keyword>
<sequence length="379" mass="41657">MGAVNHEQPHVRRSSSMSFALRWKHENLRMISIIALISFAMTFMFLLMYHGTATKRVSVVVDGQERTFQTRQGVLQRILDEQGIAVGEYDRMSHSLQASVKSGDRITIDKAKPVQLTADGETKTVYTTGKTVETALADLSIALGELDKVAPALTTEVADNAPIKVVRVKKETEEVKEPIPFETVKKNEPQLLKGKEQVVQEGQEGVLLKKKEKLFEDGALVAENVVDQQVQTQSTKKIVAVGTKNPVVILSASSPNVDQLTKNGVKFGYKQVINNVKLTAYSADEDSTGKSSEHPQYGVTSSGTKVMEGRTIAVDPKVIPMGWWVYIEGIGFRRAEDTGSAVKGNVIDVYFDSSDYANRFGSKQGYTVYVIGPKKPSVD</sequence>
<dbReference type="PANTHER" id="PTHR39160:SF4">
    <property type="entry name" value="RESUSCITATION-PROMOTING FACTOR RPFB"/>
    <property type="match status" value="1"/>
</dbReference>
<dbReference type="eggNOG" id="COG3583">
    <property type="taxonomic scope" value="Bacteria"/>
</dbReference>
<evidence type="ECO:0000313" key="6">
    <source>
        <dbReference type="Proteomes" id="UP000028123"/>
    </source>
</evidence>
<dbReference type="Pfam" id="PF03990">
    <property type="entry name" value="DUF348"/>
    <property type="match status" value="2"/>
</dbReference>
<dbReference type="OrthoDB" id="9798935at2"/>
<keyword evidence="6" id="KW-1185">Reference proteome</keyword>
<protein>
    <recommendedName>
        <fullName evidence="4">G5 domain-containing protein</fullName>
    </recommendedName>
</protein>
<keyword evidence="1" id="KW-0732">Signal</keyword>
<dbReference type="GO" id="GO:0009254">
    <property type="term" value="P:peptidoglycan turnover"/>
    <property type="evidence" value="ECO:0007669"/>
    <property type="project" value="InterPro"/>
</dbReference>
<dbReference type="InterPro" id="IPR007137">
    <property type="entry name" value="DUF348"/>
</dbReference>
<dbReference type="Proteomes" id="UP000028123">
    <property type="component" value="Unassembled WGS sequence"/>
</dbReference>
<reference evidence="5 6" key="1">
    <citation type="submission" date="2014-06" db="EMBL/GenBank/DDBJ databases">
        <title>Draft genome sequence of Paenibacillus sp. MSt1.</title>
        <authorList>
            <person name="Aw Y.K."/>
            <person name="Ong K.S."/>
            <person name="Gan H.M."/>
            <person name="Lee S.M."/>
        </authorList>
    </citation>
    <scope>NUCLEOTIDE SEQUENCE [LARGE SCALE GENOMIC DNA]</scope>
    <source>
        <strain evidence="5 6">MSt1</strain>
    </source>
</reference>
<evidence type="ECO:0000313" key="5">
    <source>
        <dbReference type="EMBL" id="KEQ22747.1"/>
    </source>
</evidence>
<dbReference type="InterPro" id="IPR059180">
    <property type="entry name" value="3D_YorM"/>
</dbReference>
<dbReference type="InterPro" id="IPR036908">
    <property type="entry name" value="RlpA-like_sf"/>
</dbReference>
<evidence type="ECO:0000256" key="3">
    <source>
        <dbReference type="SAM" id="Phobius"/>
    </source>
</evidence>
<accession>A0A081NWC4</accession>
<dbReference type="AlphaFoldDB" id="A0A081NWC4"/>
<keyword evidence="3" id="KW-0812">Transmembrane</keyword>
<dbReference type="GO" id="GO:0019867">
    <property type="term" value="C:outer membrane"/>
    <property type="evidence" value="ECO:0007669"/>
    <property type="project" value="InterPro"/>
</dbReference>
<evidence type="ECO:0000256" key="2">
    <source>
        <dbReference type="SAM" id="MobiDB-lite"/>
    </source>
</evidence>
<dbReference type="PROSITE" id="PS51109">
    <property type="entry name" value="G5"/>
    <property type="match status" value="1"/>
</dbReference>
<dbReference type="PANTHER" id="PTHR39160">
    <property type="entry name" value="CELL WALL-BINDING PROTEIN YOCH"/>
    <property type="match status" value="1"/>
</dbReference>